<reference evidence="5 6" key="1">
    <citation type="journal article" date="2011" name="Curr. Microbiol.">
        <title>Luteibacter jiangsuensis sp. nov.: a methamidophos-degrading bacterium isolated from a methamidophos-manufacturing factory.</title>
        <authorList>
            <person name="Wang L."/>
            <person name="Wang G.L."/>
            <person name="Li S.P."/>
            <person name="Jiang J.D."/>
        </authorList>
    </citation>
    <scope>NUCLEOTIDE SEQUENCE [LARGE SCALE GENOMIC DNA]</scope>
    <source>
        <strain evidence="5 6">CGMCC 1.10133</strain>
    </source>
</reference>
<dbReference type="Proteomes" id="UP001429601">
    <property type="component" value="Unassembled WGS sequence"/>
</dbReference>
<feature type="transmembrane region" description="Helical" evidence="2">
    <location>
        <begin position="528"/>
        <end position="553"/>
    </location>
</feature>
<feature type="compositionally biased region" description="Pro residues" evidence="1">
    <location>
        <begin position="36"/>
        <end position="50"/>
    </location>
</feature>
<evidence type="ECO:0000256" key="2">
    <source>
        <dbReference type="SAM" id="Phobius"/>
    </source>
</evidence>
<feature type="region of interest" description="Disordered" evidence="1">
    <location>
        <begin position="35"/>
        <end position="59"/>
    </location>
</feature>
<evidence type="ECO:0000256" key="1">
    <source>
        <dbReference type="SAM" id="MobiDB-lite"/>
    </source>
</evidence>
<keyword evidence="2" id="KW-1133">Transmembrane helix</keyword>
<evidence type="ECO:0000313" key="5">
    <source>
        <dbReference type="EMBL" id="NID05640.1"/>
    </source>
</evidence>
<dbReference type="InterPro" id="IPR050491">
    <property type="entry name" value="AmpC-like"/>
</dbReference>
<evidence type="ECO:0000256" key="3">
    <source>
        <dbReference type="SAM" id="SignalP"/>
    </source>
</evidence>
<dbReference type="InterPro" id="IPR001466">
    <property type="entry name" value="Beta-lactam-related"/>
</dbReference>
<dbReference type="EMBL" id="JAAQQR010000005">
    <property type="protein sequence ID" value="NID05640.1"/>
    <property type="molecule type" value="Genomic_DNA"/>
</dbReference>
<name>A0ABX0Q5B2_9GAMM</name>
<feature type="domain" description="Beta-lactamase-related" evidence="4">
    <location>
        <begin position="81"/>
        <end position="400"/>
    </location>
</feature>
<feature type="transmembrane region" description="Helical" evidence="2">
    <location>
        <begin position="573"/>
        <end position="596"/>
    </location>
</feature>
<dbReference type="InterPro" id="IPR012338">
    <property type="entry name" value="Beta-lactam/transpept-like"/>
</dbReference>
<evidence type="ECO:0000313" key="6">
    <source>
        <dbReference type="Proteomes" id="UP001429601"/>
    </source>
</evidence>
<keyword evidence="6" id="KW-1185">Reference proteome</keyword>
<dbReference type="SUPFAM" id="SSF56601">
    <property type="entry name" value="beta-lactamase/transpeptidase-like"/>
    <property type="match status" value="1"/>
</dbReference>
<feature type="transmembrane region" description="Helical" evidence="2">
    <location>
        <begin position="646"/>
        <end position="668"/>
    </location>
</feature>
<comment type="caution">
    <text evidence="5">The sequence shown here is derived from an EMBL/GenBank/DDBJ whole genome shotgun (WGS) entry which is preliminary data.</text>
</comment>
<keyword evidence="3" id="KW-0732">Signal</keyword>
<dbReference type="Gene3D" id="3.40.710.10">
    <property type="entry name" value="DD-peptidase/beta-lactamase superfamily"/>
    <property type="match status" value="1"/>
</dbReference>
<feature type="signal peptide" evidence="3">
    <location>
        <begin position="1"/>
        <end position="33"/>
    </location>
</feature>
<feature type="chain" id="PRO_5047543894" evidence="3">
    <location>
        <begin position="34"/>
        <end position="674"/>
    </location>
</feature>
<evidence type="ECO:0000259" key="4">
    <source>
        <dbReference type="Pfam" id="PF00144"/>
    </source>
</evidence>
<gene>
    <name evidence="5" type="ORF">HBF26_12135</name>
</gene>
<dbReference type="Pfam" id="PF00144">
    <property type="entry name" value="Beta-lactamase"/>
    <property type="match status" value="1"/>
</dbReference>
<organism evidence="5 6">
    <name type="scientific">Luteibacter jiangsuensis</name>
    <dbReference type="NCBI Taxonomy" id="637577"/>
    <lineage>
        <taxon>Bacteria</taxon>
        <taxon>Pseudomonadati</taxon>
        <taxon>Pseudomonadota</taxon>
        <taxon>Gammaproteobacteria</taxon>
        <taxon>Lysobacterales</taxon>
        <taxon>Rhodanobacteraceae</taxon>
        <taxon>Luteibacter</taxon>
    </lineage>
</organism>
<keyword evidence="2" id="KW-0812">Transmembrane</keyword>
<sequence length="674" mass="73622">MFLPHFRLRRTAVSLFKTIVAMALATALSAAMAQVPTPPTTQPGPAPVPPAATADADGTAHPLDARDTNTWLDGFLPYALEASGIPGAVVVVVKDGQVLTSRGFGYADRGHRTPVDPATTLFRIGSVSKLFTWTAVMQLVEAGKIDLDADVNRYLDFTIPPRGGKPVTMRQLMQHVAGFEEQSKNIMTEDPKGPGFEVLLKRWVPQRIFDAGTTPAYSNYGATLAGYIIQRVSGQPYDDYLDEHILKPLGMMHTTARQPLPPALAPFMAKGYVFGEDAPRPFEIVGPAPAGSMSASGEDMARFMIAHLQGGTYQGARLLGEAATRQMHDSPLTLLPPLNRMELGFFETNINHREVIGHLGDTVLFHTALHLFLRENVGLYVSFNSGGREGAAGSLRTAILQRFADRYFPAPEDPARVDPETAAKHAAMLAGHWDNSRVSKSTFLAALNVFVQPKISLDAEHHLVTPFKGVDGTPLKWVETEPFVWRAVGGHERLAAKVVDGKAVRFSIDLVSPFMVFERPSPGQNGAWLVPALIVAAVALLLTVLTWPITALVRRHYRVPAAREGRARRAYRLSRIAALAVVVALVAWASLVLTLFSHLTYMSDASNGVLRVVQVFGIVAFVGGWLAMFPHLVATWRGPSRWPARVWTVVLVLSASIVLWFAWTFSLLRVSVLY</sequence>
<dbReference type="PANTHER" id="PTHR46825">
    <property type="entry name" value="D-ALANYL-D-ALANINE-CARBOXYPEPTIDASE/ENDOPEPTIDASE AMPH"/>
    <property type="match status" value="1"/>
</dbReference>
<dbReference type="PANTHER" id="PTHR46825:SF9">
    <property type="entry name" value="BETA-LACTAMASE-RELATED DOMAIN-CONTAINING PROTEIN"/>
    <property type="match status" value="1"/>
</dbReference>
<protein>
    <submittedName>
        <fullName evidence="5">Beta-lactamase family protein</fullName>
    </submittedName>
</protein>
<feature type="transmembrane region" description="Helical" evidence="2">
    <location>
        <begin position="608"/>
        <end position="634"/>
    </location>
</feature>
<keyword evidence="2" id="KW-0472">Membrane</keyword>
<proteinExistence type="predicted"/>
<accession>A0ABX0Q5B2</accession>